<sequence>MPDTYLIRNVLGDTVMDLKQGLVANQTPITGWHANGGKNQLWVIRKARDGHNYKIQNLESGTFVDLFNGQVVLEPPLCRLD</sequence>
<name>A0A9P7GP73_9AGAR</name>
<dbReference type="Pfam" id="PF14200">
    <property type="entry name" value="RicinB_lectin_2"/>
    <property type="match status" value="1"/>
</dbReference>
<feature type="domain" description="Ricin B lectin" evidence="1">
    <location>
        <begin position="3"/>
        <end position="69"/>
    </location>
</feature>
<dbReference type="Proteomes" id="UP000717328">
    <property type="component" value="Unassembled WGS sequence"/>
</dbReference>
<keyword evidence="3" id="KW-1185">Reference proteome</keyword>
<evidence type="ECO:0000259" key="1">
    <source>
        <dbReference type="Pfam" id="PF14200"/>
    </source>
</evidence>
<dbReference type="InterPro" id="IPR000772">
    <property type="entry name" value="Ricin_B_lectin"/>
</dbReference>
<accession>A0A9P7GP73</accession>
<dbReference type="InterPro" id="IPR035992">
    <property type="entry name" value="Ricin_B-like_lectins"/>
</dbReference>
<protein>
    <recommendedName>
        <fullName evidence="1">Ricin B lectin domain-containing protein</fullName>
    </recommendedName>
</protein>
<dbReference type="EMBL" id="JABCKI010000040">
    <property type="protein sequence ID" value="KAG5653661.1"/>
    <property type="molecule type" value="Genomic_DNA"/>
</dbReference>
<reference evidence="2" key="2">
    <citation type="submission" date="2021-10" db="EMBL/GenBank/DDBJ databases">
        <title>Phylogenomics reveals ancestral predisposition of the termite-cultivated fungus Termitomyces towards a domesticated lifestyle.</title>
        <authorList>
            <person name="Auxier B."/>
            <person name="Grum-Grzhimaylo A."/>
            <person name="Cardenas M.E."/>
            <person name="Lodge J.D."/>
            <person name="Laessoe T."/>
            <person name="Pedersen O."/>
            <person name="Smith M.E."/>
            <person name="Kuyper T.W."/>
            <person name="Franco-Molano E.A."/>
            <person name="Baroni T.J."/>
            <person name="Aanen D.K."/>
        </authorList>
    </citation>
    <scope>NUCLEOTIDE SEQUENCE</scope>
    <source>
        <strain evidence="2">D49</strain>
    </source>
</reference>
<gene>
    <name evidence="2" type="ORF">H0H81_011621</name>
</gene>
<proteinExistence type="predicted"/>
<dbReference type="AlphaFoldDB" id="A0A9P7GP73"/>
<evidence type="ECO:0000313" key="2">
    <source>
        <dbReference type="EMBL" id="KAG5653661.1"/>
    </source>
</evidence>
<dbReference type="SUPFAM" id="SSF50370">
    <property type="entry name" value="Ricin B-like lectins"/>
    <property type="match status" value="1"/>
</dbReference>
<comment type="caution">
    <text evidence="2">The sequence shown here is derived from an EMBL/GenBank/DDBJ whole genome shotgun (WGS) entry which is preliminary data.</text>
</comment>
<organism evidence="2 3">
    <name type="scientific">Sphagnurus paluster</name>
    <dbReference type="NCBI Taxonomy" id="117069"/>
    <lineage>
        <taxon>Eukaryota</taxon>
        <taxon>Fungi</taxon>
        <taxon>Dikarya</taxon>
        <taxon>Basidiomycota</taxon>
        <taxon>Agaricomycotina</taxon>
        <taxon>Agaricomycetes</taxon>
        <taxon>Agaricomycetidae</taxon>
        <taxon>Agaricales</taxon>
        <taxon>Tricholomatineae</taxon>
        <taxon>Lyophyllaceae</taxon>
        <taxon>Sphagnurus</taxon>
    </lineage>
</organism>
<dbReference type="Gene3D" id="2.80.10.50">
    <property type="match status" value="1"/>
</dbReference>
<dbReference type="OrthoDB" id="2131701at2759"/>
<evidence type="ECO:0000313" key="3">
    <source>
        <dbReference type="Proteomes" id="UP000717328"/>
    </source>
</evidence>
<reference evidence="2" key="1">
    <citation type="submission" date="2021-02" db="EMBL/GenBank/DDBJ databases">
        <authorList>
            <person name="Nieuwenhuis M."/>
            <person name="Van De Peppel L.J.J."/>
        </authorList>
    </citation>
    <scope>NUCLEOTIDE SEQUENCE</scope>
    <source>
        <strain evidence="2">D49</strain>
    </source>
</reference>